<feature type="transmembrane region" description="Helical" evidence="1">
    <location>
        <begin position="92"/>
        <end position="110"/>
    </location>
</feature>
<comment type="caution">
    <text evidence="2">The sequence shown here is derived from an EMBL/GenBank/DDBJ whole genome shotgun (WGS) entry which is preliminary data.</text>
</comment>
<feature type="transmembrane region" description="Helical" evidence="1">
    <location>
        <begin position="122"/>
        <end position="143"/>
    </location>
</feature>
<evidence type="ECO:0000313" key="2">
    <source>
        <dbReference type="EMBL" id="MEN3748066.1"/>
    </source>
</evidence>
<evidence type="ECO:0008006" key="4">
    <source>
        <dbReference type="Google" id="ProtNLM"/>
    </source>
</evidence>
<feature type="transmembrane region" description="Helical" evidence="1">
    <location>
        <begin position="327"/>
        <end position="348"/>
    </location>
</feature>
<keyword evidence="3" id="KW-1185">Reference proteome</keyword>
<evidence type="ECO:0000313" key="3">
    <source>
        <dbReference type="Proteomes" id="UP001427805"/>
    </source>
</evidence>
<protein>
    <recommendedName>
        <fullName evidence="4">Polysaccharide polymerase</fullName>
    </recommendedName>
</protein>
<dbReference type="Proteomes" id="UP001427805">
    <property type="component" value="Unassembled WGS sequence"/>
</dbReference>
<reference evidence="2 3" key="1">
    <citation type="submission" date="2024-05" db="EMBL/GenBank/DDBJ databases">
        <title>Sphingomonas sp. HF-S3 16S ribosomal RNA gene Genome sequencing and assembly.</title>
        <authorList>
            <person name="Lee H."/>
        </authorList>
    </citation>
    <scope>NUCLEOTIDE SEQUENCE [LARGE SCALE GENOMIC DNA]</scope>
    <source>
        <strain evidence="2 3">HF-S3</strain>
    </source>
</reference>
<dbReference type="RefSeq" id="WP_346247082.1">
    <property type="nucleotide sequence ID" value="NZ_JBDIZK010000007.1"/>
</dbReference>
<organism evidence="2 3">
    <name type="scientific">Sphingomonas rustica</name>
    <dbReference type="NCBI Taxonomy" id="3103142"/>
    <lineage>
        <taxon>Bacteria</taxon>
        <taxon>Pseudomonadati</taxon>
        <taxon>Pseudomonadota</taxon>
        <taxon>Alphaproteobacteria</taxon>
        <taxon>Sphingomonadales</taxon>
        <taxon>Sphingomonadaceae</taxon>
        <taxon>Sphingomonas</taxon>
    </lineage>
</organism>
<name>A0ABV0BB18_9SPHN</name>
<feature type="transmembrane region" description="Helical" evidence="1">
    <location>
        <begin position="171"/>
        <end position="188"/>
    </location>
</feature>
<evidence type="ECO:0000256" key="1">
    <source>
        <dbReference type="SAM" id="Phobius"/>
    </source>
</evidence>
<gene>
    <name evidence="2" type="ORF">TPR58_12895</name>
</gene>
<proteinExistence type="predicted"/>
<feature type="transmembrane region" description="Helical" evidence="1">
    <location>
        <begin position="66"/>
        <end position="86"/>
    </location>
</feature>
<keyword evidence="1" id="KW-0812">Transmembrane</keyword>
<dbReference type="EMBL" id="JBDIZK010000007">
    <property type="protein sequence ID" value="MEN3748066.1"/>
    <property type="molecule type" value="Genomic_DNA"/>
</dbReference>
<feature type="transmembrane region" description="Helical" evidence="1">
    <location>
        <begin position="200"/>
        <end position="226"/>
    </location>
</feature>
<sequence length="417" mass="46980">MLNTNKQNGAAFGLLWTTPIVLIFLAGGFLQYVGILSQTQTNWLSLLFLSHVFVRSSSLAQIKYEILLFIFLIFVALDTLNHRLPISYTATYFYYIACTIIAAIAGRVYASRVASLVSTRSFFRIAKIFLPIELAFVIFQRLFTDVFISYSRAPIGRIDAIFGTFYLQSDAALAAVCELLTIASFLLSSRRSDRIIISSLSLAIILLGNSNAAKIAFMLIMALLLANNIYRSLYGNRYQLTLILVAVTSPLILLMYSPLSTLISDFLAQAMDEYYHKEAWGTASRFSPIGQMFAEGVNIFGRGALTYYNPITKEWLYNAGFSTIYSLYVDFGLVGLVLYMSYQFILIIRFTRSYLQFAIFACVFLSFVTLNFALTDLTFVFSFNAILYLTYLRGRTISTARYKPSGIAPGRQTNDRN</sequence>
<feature type="transmembrane region" description="Helical" evidence="1">
    <location>
        <begin position="12"/>
        <end position="29"/>
    </location>
</feature>
<accession>A0ABV0BB18</accession>
<feature type="transmembrane region" description="Helical" evidence="1">
    <location>
        <begin position="354"/>
        <end position="387"/>
    </location>
</feature>
<feature type="transmembrane region" description="Helical" evidence="1">
    <location>
        <begin position="238"/>
        <end position="256"/>
    </location>
</feature>
<keyword evidence="1" id="KW-0472">Membrane</keyword>
<keyword evidence="1" id="KW-1133">Transmembrane helix</keyword>